<evidence type="ECO:0000313" key="3">
    <source>
        <dbReference type="Proteomes" id="UP000887013"/>
    </source>
</evidence>
<name>A0A8X6TA35_NEPPI</name>
<dbReference type="PANTHER" id="PTHR33936:SF24">
    <property type="entry name" value="C2H2-TYPE DOMAIN-CONTAINING PROTEIN"/>
    <property type="match status" value="1"/>
</dbReference>
<dbReference type="AlphaFoldDB" id="A0A8X6TA35"/>
<feature type="compositionally biased region" description="Basic residues" evidence="1">
    <location>
        <begin position="119"/>
        <end position="129"/>
    </location>
</feature>
<accession>A0A8X6TA35</accession>
<proteinExistence type="predicted"/>
<dbReference type="EMBL" id="BMAW01005024">
    <property type="protein sequence ID" value="GFS92055.1"/>
    <property type="molecule type" value="Genomic_DNA"/>
</dbReference>
<protein>
    <submittedName>
        <fullName evidence="2">Uncharacterized protein</fullName>
    </submittedName>
</protein>
<reference evidence="2" key="1">
    <citation type="submission" date="2020-08" db="EMBL/GenBank/DDBJ databases">
        <title>Multicomponent nature underlies the extraordinary mechanical properties of spider dragline silk.</title>
        <authorList>
            <person name="Kono N."/>
            <person name="Nakamura H."/>
            <person name="Mori M."/>
            <person name="Yoshida Y."/>
            <person name="Ohtoshi R."/>
            <person name="Malay A.D."/>
            <person name="Moran D.A.P."/>
            <person name="Tomita M."/>
            <person name="Numata K."/>
            <person name="Arakawa K."/>
        </authorList>
    </citation>
    <scope>NUCLEOTIDE SEQUENCE</scope>
</reference>
<comment type="caution">
    <text evidence="2">The sequence shown here is derived from an EMBL/GenBank/DDBJ whole genome shotgun (WGS) entry which is preliminary data.</text>
</comment>
<evidence type="ECO:0000313" key="2">
    <source>
        <dbReference type="EMBL" id="GFS92055.1"/>
    </source>
</evidence>
<dbReference type="Proteomes" id="UP000887013">
    <property type="component" value="Unassembled WGS sequence"/>
</dbReference>
<sequence length="137" mass="16266">MKALLDYVEWAHNIAVEKETKKFDSYKAFKIWKEDVEKQTTGSNFNKMGRKIMYFKCHRNGFYKARSDKKSSIKMAGSNKITGNCPSKMKVCEDIENQVYLELTKTHLETWNRFGKNANNKRRKRRNSKKIREENSN</sequence>
<dbReference type="OrthoDB" id="6488310at2759"/>
<dbReference type="InterPro" id="IPR052797">
    <property type="entry name" value="RegFact_GeneExpr_CellDeath"/>
</dbReference>
<evidence type="ECO:0000256" key="1">
    <source>
        <dbReference type="SAM" id="MobiDB-lite"/>
    </source>
</evidence>
<keyword evidence="3" id="KW-1185">Reference proteome</keyword>
<gene>
    <name evidence="2" type="ORF">NPIL_251721</name>
</gene>
<dbReference type="PANTHER" id="PTHR33936">
    <property type="entry name" value="PROTEIN CBG17840"/>
    <property type="match status" value="1"/>
</dbReference>
<feature type="region of interest" description="Disordered" evidence="1">
    <location>
        <begin position="115"/>
        <end position="137"/>
    </location>
</feature>
<organism evidence="2 3">
    <name type="scientific">Nephila pilipes</name>
    <name type="common">Giant wood spider</name>
    <name type="synonym">Nephila maculata</name>
    <dbReference type="NCBI Taxonomy" id="299642"/>
    <lineage>
        <taxon>Eukaryota</taxon>
        <taxon>Metazoa</taxon>
        <taxon>Ecdysozoa</taxon>
        <taxon>Arthropoda</taxon>
        <taxon>Chelicerata</taxon>
        <taxon>Arachnida</taxon>
        <taxon>Araneae</taxon>
        <taxon>Araneomorphae</taxon>
        <taxon>Entelegynae</taxon>
        <taxon>Araneoidea</taxon>
        <taxon>Nephilidae</taxon>
        <taxon>Nephila</taxon>
    </lineage>
</organism>